<name>A0A1U8IE46_GOSHI</name>
<evidence type="ECO:0000313" key="2">
    <source>
        <dbReference type="Proteomes" id="UP000818029"/>
    </source>
</evidence>
<keyword evidence="2" id="KW-1185">Reference proteome</keyword>
<protein>
    <recommendedName>
        <fullName evidence="1">Retrovirus-related Pol polyprotein from transposon TNT 1-94-like beta-barrel domain-containing protein</fullName>
    </recommendedName>
</protein>
<feature type="domain" description="Retrovirus-related Pol polyprotein from transposon TNT 1-94-like beta-barrel" evidence="1">
    <location>
        <begin position="220"/>
        <end position="279"/>
    </location>
</feature>
<dbReference type="Pfam" id="PF22936">
    <property type="entry name" value="Pol_BBD"/>
    <property type="match status" value="1"/>
</dbReference>
<accession>A0A1U8IE46</accession>
<dbReference type="PANTHER" id="PTHR35317:SF31">
    <property type="entry name" value="DUF4219 DOMAIN-CONTAINING PROTEIN"/>
    <property type="match status" value="1"/>
</dbReference>
<reference evidence="3" key="2">
    <citation type="submission" date="2025-08" db="UniProtKB">
        <authorList>
            <consortium name="RefSeq"/>
        </authorList>
    </citation>
    <scope>IDENTIFICATION</scope>
</reference>
<sequence length="311" mass="35416">MSITPNLDIVEVWLACSTKSRKETRHAGRAMQKLLEQVQLLFFVHFVVKMNTYLQAFDLWEVVNSDVEPEPLRANPIVAQIRQHTNERTKRHKAMFCIQNSVQDVIFTRIMACETPKQEEEIVKQYSDRIMAVVNSIRLLGEQFSEARIVEKVSFKKRPNLLRAPLPTKAKRLRETSQSQILQEKGTNFVGIAKDLVIQKPTAGIDQMCSANAAKGWAMLKRTCKTKVKIANSHFMKEEGKRDVLICTPTGNKFISNVLLEPEIDGNLFSIAQLLEKRYFIVFKGNECQISDPSGSKIMAVNMAKKSFVVD</sequence>
<evidence type="ECO:0000313" key="3">
    <source>
        <dbReference type="RefSeq" id="XP_016676470.1"/>
    </source>
</evidence>
<dbReference type="GeneID" id="107895751"/>
<dbReference type="Proteomes" id="UP000818029">
    <property type="component" value="Chromosome D10"/>
</dbReference>
<gene>
    <name evidence="3" type="primary">LOC107895751</name>
</gene>
<proteinExistence type="predicted"/>
<evidence type="ECO:0000259" key="1">
    <source>
        <dbReference type="Pfam" id="PF22936"/>
    </source>
</evidence>
<dbReference type="AlphaFoldDB" id="A0A1U8IE46"/>
<organism evidence="2 3">
    <name type="scientific">Gossypium hirsutum</name>
    <name type="common">Upland cotton</name>
    <name type="synonym">Gossypium mexicanum</name>
    <dbReference type="NCBI Taxonomy" id="3635"/>
    <lineage>
        <taxon>Eukaryota</taxon>
        <taxon>Viridiplantae</taxon>
        <taxon>Streptophyta</taxon>
        <taxon>Embryophyta</taxon>
        <taxon>Tracheophyta</taxon>
        <taxon>Spermatophyta</taxon>
        <taxon>Magnoliopsida</taxon>
        <taxon>eudicotyledons</taxon>
        <taxon>Gunneridae</taxon>
        <taxon>Pentapetalae</taxon>
        <taxon>rosids</taxon>
        <taxon>malvids</taxon>
        <taxon>Malvales</taxon>
        <taxon>Malvaceae</taxon>
        <taxon>Malvoideae</taxon>
        <taxon>Gossypium</taxon>
    </lineage>
</organism>
<dbReference type="RefSeq" id="XP_016676470.1">
    <property type="nucleotide sequence ID" value="XM_016820981.1"/>
</dbReference>
<dbReference type="KEGG" id="ghi:107895751"/>
<reference evidence="2" key="1">
    <citation type="journal article" date="2020" name="Nat. Genet.">
        <title>Genomic diversifications of five Gossypium allopolyploid species and their impact on cotton improvement.</title>
        <authorList>
            <person name="Chen Z.J."/>
            <person name="Sreedasyam A."/>
            <person name="Ando A."/>
            <person name="Song Q."/>
            <person name="De Santiago L.M."/>
            <person name="Hulse-Kemp A.M."/>
            <person name="Ding M."/>
            <person name="Ye W."/>
            <person name="Kirkbride R.C."/>
            <person name="Jenkins J."/>
            <person name="Plott C."/>
            <person name="Lovell J."/>
            <person name="Lin Y.M."/>
            <person name="Vaughn R."/>
            <person name="Liu B."/>
            <person name="Simpson S."/>
            <person name="Scheffler B.E."/>
            <person name="Wen L."/>
            <person name="Saski C.A."/>
            <person name="Grover C.E."/>
            <person name="Hu G."/>
            <person name="Conover J.L."/>
            <person name="Carlson J.W."/>
            <person name="Shu S."/>
            <person name="Boston L.B."/>
            <person name="Williams M."/>
            <person name="Peterson D.G."/>
            <person name="McGee K."/>
            <person name="Jones D.C."/>
            <person name="Wendel J.F."/>
            <person name="Stelly D.M."/>
            <person name="Grimwood J."/>
            <person name="Schmutz J."/>
        </authorList>
    </citation>
    <scope>NUCLEOTIDE SEQUENCE [LARGE SCALE GENOMIC DNA]</scope>
    <source>
        <strain evidence="2">cv. TM-1</strain>
    </source>
</reference>
<dbReference type="PANTHER" id="PTHR35317">
    <property type="entry name" value="OS04G0629600 PROTEIN"/>
    <property type="match status" value="1"/>
</dbReference>
<dbReference type="InterPro" id="IPR054722">
    <property type="entry name" value="PolX-like_BBD"/>
</dbReference>
<dbReference type="PaxDb" id="3635-A0A1U8IE46"/>